<evidence type="ECO:0000256" key="1">
    <source>
        <dbReference type="SAM" id="MobiDB-lite"/>
    </source>
</evidence>
<reference evidence="2 3" key="1">
    <citation type="journal article" date="2019" name="Commun. Biol.">
        <title>The bagworm genome reveals a unique fibroin gene that provides high tensile strength.</title>
        <authorList>
            <person name="Kono N."/>
            <person name="Nakamura H."/>
            <person name="Ohtoshi R."/>
            <person name="Tomita M."/>
            <person name="Numata K."/>
            <person name="Arakawa K."/>
        </authorList>
    </citation>
    <scope>NUCLEOTIDE SEQUENCE [LARGE SCALE GENOMIC DNA]</scope>
</reference>
<proteinExistence type="predicted"/>
<keyword evidence="3" id="KW-1185">Reference proteome</keyword>
<name>A0A4C1TDW2_EUMVA</name>
<dbReference type="EMBL" id="BGZK01005143">
    <property type="protein sequence ID" value="GBP12723.1"/>
    <property type="molecule type" value="Genomic_DNA"/>
</dbReference>
<dbReference type="AlphaFoldDB" id="A0A4C1TDW2"/>
<evidence type="ECO:0000313" key="3">
    <source>
        <dbReference type="Proteomes" id="UP000299102"/>
    </source>
</evidence>
<sequence>MSNPINIFINLTSPQRFLLRQSPDARKLVDLYVPLKYKRPLKHPADGSFLIVKFREHVLLCDRLIGIESRMGPRSESRGRQNEFRERDRVPNGEQVRNQNREQDRIVFGSANEISIIRILSHKLHFKFKPPTLAQCGIGAPKDLKTTVITVILKSGTDALYILYQATATNTSDIRVIQNGDPSRKCSASGTMAGAGLSQLALAWRRRARPKKWNVNKPLRPWLLRPN</sequence>
<feature type="region of interest" description="Disordered" evidence="1">
    <location>
        <begin position="72"/>
        <end position="101"/>
    </location>
</feature>
<comment type="caution">
    <text evidence="2">The sequence shown here is derived from an EMBL/GenBank/DDBJ whole genome shotgun (WGS) entry which is preliminary data.</text>
</comment>
<feature type="compositionally biased region" description="Basic and acidic residues" evidence="1">
    <location>
        <begin position="72"/>
        <end position="91"/>
    </location>
</feature>
<evidence type="ECO:0000313" key="2">
    <source>
        <dbReference type="EMBL" id="GBP12723.1"/>
    </source>
</evidence>
<protein>
    <submittedName>
        <fullName evidence="2">Uncharacterized protein</fullName>
    </submittedName>
</protein>
<accession>A0A4C1TDW2</accession>
<gene>
    <name evidence="2" type="ORF">EVAR_69735_1</name>
</gene>
<organism evidence="2 3">
    <name type="scientific">Eumeta variegata</name>
    <name type="common">Bagworm moth</name>
    <name type="synonym">Eumeta japonica</name>
    <dbReference type="NCBI Taxonomy" id="151549"/>
    <lineage>
        <taxon>Eukaryota</taxon>
        <taxon>Metazoa</taxon>
        <taxon>Ecdysozoa</taxon>
        <taxon>Arthropoda</taxon>
        <taxon>Hexapoda</taxon>
        <taxon>Insecta</taxon>
        <taxon>Pterygota</taxon>
        <taxon>Neoptera</taxon>
        <taxon>Endopterygota</taxon>
        <taxon>Lepidoptera</taxon>
        <taxon>Glossata</taxon>
        <taxon>Ditrysia</taxon>
        <taxon>Tineoidea</taxon>
        <taxon>Psychidae</taxon>
        <taxon>Oiketicinae</taxon>
        <taxon>Eumeta</taxon>
    </lineage>
</organism>
<dbReference type="Proteomes" id="UP000299102">
    <property type="component" value="Unassembled WGS sequence"/>
</dbReference>